<dbReference type="Proteomes" id="UP000027982">
    <property type="component" value="Chromosome"/>
</dbReference>
<dbReference type="KEGG" id="fgi:OP10G_0549"/>
<protein>
    <submittedName>
        <fullName evidence="1">Phosphoryl Seryl-TRNA(Ser/Sec) Kinase</fullName>
    </submittedName>
</protein>
<dbReference type="GO" id="GO:0016301">
    <property type="term" value="F:kinase activity"/>
    <property type="evidence" value="ECO:0007669"/>
    <property type="project" value="UniProtKB-KW"/>
</dbReference>
<name>A0A068NKE6_FIMGI</name>
<dbReference type="SUPFAM" id="SSF52540">
    <property type="entry name" value="P-loop containing nucleoside triphosphate hydrolases"/>
    <property type="match status" value="1"/>
</dbReference>
<dbReference type="InterPro" id="IPR027417">
    <property type="entry name" value="P-loop_NTPase"/>
</dbReference>
<dbReference type="STRING" id="661478.OP10G_0549"/>
<keyword evidence="1" id="KW-0808">Transferase</keyword>
<gene>
    <name evidence="1" type="ORF">OP10G_0549</name>
</gene>
<accession>A0A068NKE6</accession>
<dbReference type="Gene3D" id="3.40.50.300">
    <property type="entry name" value="P-loop containing nucleotide triphosphate hydrolases"/>
    <property type="match status" value="1"/>
</dbReference>
<dbReference type="Pfam" id="PF13671">
    <property type="entry name" value="AAA_33"/>
    <property type="match status" value="1"/>
</dbReference>
<dbReference type="EMBL" id="CP007139">
    <property type="protein sequence ID" value="AIE83917.1"/>
    <property type="molecule type" value="Genomic_DNA"/>
</dbReference>
<organism evidence="1 2">
    <name type="scientific">Fimbriimonas ginsengisoli Gsoil 348</name>
    <dbReference type="NCBI Taxonomy" id="661478"/>
    <lineage>
        <taxon>Bacteria</taxon>
        <taxon>Bacillati</taxon>
        <taxon>Armatimonadota</taxon>
        <taxon>Fimbriimonadia</taxon>
        <taxon>Fimbriimonadales</taxon>
        <taxon>Fimbriimonadaceae</taxon>
        <taxon>Fimbriimonas</taxon>
    </lineage>
</organism>
<dbReference type="OrthoDB" id="9805698at2"/>
<dbReference type="HOGENOM" id="CLU_1694196_0_0_0"/>
<reference evidence="1 2" key="1">
    <citation type="journal article" date="2014" name="PLoS ONE">
        <title>The first complete genome sequence of the class fimbriimonadia in the phylum armatimonadetes.</title>
        <authorList>
            <person name="Hu Z.Y."/>
            <person name="Wang Y.Z."/>
            <person name="Im W.T."/>
            <person name="Wang S.Y."/>
            <person name="Zhao G.P."/>
            <person name="Zheng H.J."/>
            <person name="Quan Z.X."/>
        </authorList>
    </citation>
    <scope>NUCLEOTIDE SEQUENCE [LARGE SCALE GENOMIC DNA]</scope>
    <source>
        <strain evidence="1">Gsoil 348</strain>
    </source>
</reference>
<evidence type="ECO:0000313" key="2">
    <source>
        <dbReference type="Proteomes" id="UP000027982"/>
    </source>
</evidence>
<dbReference type="RefSeq" id="WP_025227426.1">
    <property type="nucleotide sequence ID" value="NZ_CP007139.1"/>
</dbReference>
<keyword evidence="1" id="KW-0418">Kinase</keyword>
<keyword evidence="2" id="KW-1185">Reference proteome</keyword>
<dbReference type="AlphaFoldDB" id="A0A068NKE6"/>
<proteinExistence type="predicted"/>
<evidence type="ECO:0000313" key="1">
    <source>
        <dbReference type="EMBL" id="AIE83917.1"/>
    </source>
</evidence>
<sequence>MKPTAVLLCGLPYSGKTALATSLALEGYVIISLNEINRARGLGLHGNSVPGGEWLETHRIANERMREFLAQGRNVVWDDTNYAAWIRDPVFDAALDAGAEPVWVWVDTPIDEIRRRADGRYPTEDLEKLIRDFEKPCCAIRLDGKQPIDVALQPLRRAMGKGVLG</sequence>
<dbReference type="eggNOG" id="COG0645">
    <property type="taxonomic scope" value="Bacteria"/>
</dbReference>